<dbReference type="InterPro" id="IPR036770">
    <property type="entry name" value="Ankyrin_rpt-contain_sf"/>
</dbReference>
<keyword evidence="6" id="KW-1185">Reference proteome</keyword>
<dbReference type="Pfam" id="PF22939">
    <property type="entry name" value="WHD_GPIID"/>
    <property type="match status" value="1"/>
</dbReference>
<dbReference type="Proteomes" id="UP000246991">
    <property type="component" value="Unassembled WGS sequence"/>
</dbReference>
<gene>
    <name evidence="5" type="ORF">C7212DRAFT_359344</name>
</gene>
<evidence type="ECO:0000313" key="6">
    <source>
        <dbReference type="Proteomes" id="UP000246991"/>
    </source>
</evidence>
<dbReference type="SUPFAM" id="SSF48403">
    <property type="entry name" value="Ankyrin repeat"/>
    <property type="match status" value="1"/>
</dbReference>
<feature type="region of interest" description="Disordered" evidence="2">
    <location>
        <begin position="1"/>
        <end position="21"/>
    </location>
</feature>
<sequence length="553" mass="62370">MASSEIHGDGSGNSGSNNNINSGNTTITVNCDSGDTDSSKNHAKILQSLYTSRYEERRDRVREPADGTCAWVTEHPNHLESRTDAIVCYFFFKDDSDEQRSATFALCAILHQLFTRRTSLCRFAWEAFHAKRKGFTEEVNTLWNILVRAVAEGGSGYVVCVVDALDECKEGTLFHLIRHLTRLPASQTFDVPLKFLRELGSPAATIRLKGEKEVNAITADVARLIDKGVRDLESYWEQPGGLGYRRRLLGSSADRTFLWVSLVLEILRNSEDGSPEEFTRIVSTAPPDIAELYTKILDKSASPDKARRILNIVVAAARPLTLREMNTAFRIRREHKTSKDVGDLPRGFEKTVKNLCGLFVRVIGSKIYLIHQTAREFLIRGSSPGAGSWQYTLNPQDSNFVLADICISYLSLEDFKNDPLSHACKEGYHFRDSQDRQMELFEFTRPICGAESESFLTWFRVYWHRDERQGVCPKDFTHLMIASWLGQGAVVSRLLEEGGDINARCKRYGTALNIAALQRNEDITKMLLGNNVNACKGVKEYKILHVKIPLGWE</sequence>
<dbReference type="AlphaFoldDB" id="A0A317SK42"/>
<dbReference type="InterPro" id="IPR054471">
    <property type="entry name" value="GPIID_WHD"/>
</dbReference>
<evidence type="ECO:0000256" key="1">
    <source>
        <dbReference type="ARBA" id="ARBA00022737"/>
    </source>
</evidence>
<name>A0A317SK42_9PEZI</name>
<reference evidence="5 6" key="1">
    <citation type="submission" date="2018-03" db="EMBL/GenBank/DDBJ databases">
        <title>Genomes of Pezizomycetes fungi and the evolution of truffles.</title>
        <authorList>
            <person name="Murat C."/>
            <person name="Payen T."/>
            <person name="Noel B."/>
            <person name="Kuo A."/>
            <person name="Martin F.M."/>
        </authorList>
    </citation>
    <scope>NUCLEOTIDE SEQUENCE [LARGE SCALE GENOMIC DNA]</scope>
    <source>
        <strain evidence="5">091103-1</strain>
    </source>
</reference>
<keyword evidence="1" id="KW-0677">Repeat</keyword>
<feature type="domain" description="Nephrocystin 3-like N-terminal" evidence="4">
    <location>
        <begin position="77"/>
        <end position="186"/>
    </location>
</feature>
<comment type="caution">
    <text evidence="5">The sequence shown here is derived from an EMBL/GenBank/DDBJ whole genome shotgun (WGS) entry which is preliminary data.</text>
</comment>
<dbReference type="Pfam" id="PF24883">
    <property type="entry name" value="NPHP3_N"/>
    <property type="match status" value="1"/>
</dbReference>
<evidence type="ECO:0000259" key="3">
    <source>
        <dbReference type="Pfam" id="PF22939"/>
    </source>
</evidence>
<protein>
    <submittedName>
        <fullName evidence="5">NACHT-ANK domain protein transcript variant 3</fullName>
    </submittedName>
</protein>
<organism evidence="5 6">
    <name type="scientific">Tuber magnatum</name>
    <name type="common">white Piedmont truffle</name>
    <dbReference type="NCBI Taxonomy" id="42249"/>
    <lineage>
        <taxon>Eukaryota</taxon>
        <taxon>Fungi</taxon>
        <taxon>Dikarya</taxon>
        <taxon>Ascomycota</taxon>
        <taxon>Pezizomycotina</taxon>
        <taxon>Pezizomycetes</taxon>
        <taxon>Pezizales</taxon>
        <taxon>Tuberaceae</taxon>
        <taxon>Tuber</taxon>
    </lineage>
</organism>
<accession>A0A317SK42</accession>
<dbReference type="EMBL" id="PYWC01000077">
    <property type="protein sequence ID" value="PWW73581.1"/>
    <property type="molecule type" value="Genomic_DNA"/>
</dbReference>
<dbReference type="InterPro" id="IPR056884">
    <property type="entry name" value="NPHP3-like_N"/>
</dbReference>
<feature type="domain" description="GPI inositol-deacylase winged helix" evidence="3">
    <location>
        <begin position="304"/>
        <end position="380"/>
    </location>
</feature>
<dbReference type="OrthoDB" id="427518at2759"/>
<proteinExistence type="predicted"/>
<evidence type="ECO:0000256" key="2">
    <source>
        <dbReference type="SAM" id="MobiDB-lite"/>
    </source>
</evidence>
<dbReference type="PANTHER" id="PTHR10039">
    <property type="entry name" value="AMELOGENIN"/>
    <property type="match status" value="1"/>
</dbReference>
<dbReference type="PANTHER" id="PTHR10039:SF14">
    <property type="entry name" value="NACHT DOMAIN-CONTAINING PROTEIN"/>
    <property type="match status" value="1"/>
</dbReference>
<dbReference type="Gene3D" id="1.25.40.20">
    <property type="entry name" value="Ankyrin repeat-containing domain"/>
    <property type="match status" value="1"/>
</dbReference>
<evidence type="ECO:0000313" key="5">
    <source>
        <dbReference type="EMBL" id="PWW73581.1"/>
    </source>
</evidence>
<evidence type="ECO:0000259" key="4">
    <source>
        <dbReference type="Pfam" id="PF24883"/>
    </source>
</evidence>